<dbReference type="InterPro" id="IPR013602">
    <property type="entry name" value="Dynein_heavy_linker"/>
</dbReference>
<feature type="domain" description="AAA+ ATPase" evidence="20">
    <location>
        <begin position="1398"/>
        <end position="1565"/>
    </location>
</feature>
<dbReference type="InterPro" id="IPR041466">
    <property type="entry name" value="Dynein_AAA5_ext"/>
</dbReference>
<dbReference type="InterPro" id="IPR024317">
    <property type="entry name" value="Dynein_heavy_chain_D4_dom"/>
</dbReference>
<evidence type="ECO:0000256" key="13">
    <source>
        <dbReference type="ARBA" id="ARBA00023175"/>
    </source>
</evidence>
<dbReference type="Pfam" id="PF08393">
    <property type="entry name" value="DHC_N2"/>
    <property type="match status" value="1"/>
</dbReference>
<proteinExistence type="inferred from homology"/>
<dbReference type="Pfam" id="PF18198">
    <property type="entry name" value="AAA_lid_11"/>
    <property type="match status" value="1"/>
</dbReference>
<feature type="coiled-coil region" evidence="19">
    <location>
        <begin position="2214"/>
        <end position="2276"/>
    </location>
</feature>
<dbReference type="FunFam" id="3.40.50.300:FF:002141">
    <property type="entry name" value="Dynein heavy chain"/>
    <property type="match status" value="1"/>
</dbReference>
<keyword evidence="12" id="KW-0969">Cilium</keyword>
<dbReference type="Gene3D" id="1.20.140.100">
    <property type="entry name" value="Dynein heavy chain, N-terminal domain 2"/>
    <property type="match status" value="1"/>
</dbReference>
<dbReference type="PANTHER" id="PTHR45703">
    <property type="entry name" value="DYNEIN HEAVY CHAIN"/>
    <property type="match status" value="1"/>
</dbReference>
<evidence type="ECO:0000256" key="8">
    <source>
        <dbReference type="ARBA" id="ARBA00022840"/>
    </source>
</evidence>
<dbReference type="InterPro" id="IPR042219">
    <property type="entry name" value="AAA_lid_11_sf"/>
</dbReference>
<comment type="subcellular location">
    <subcellularLocation>
        <location evidence="1">Cytoplasm</location>
        <location evidence="1">Cytoskeleton</location>
        <location evidence="1">Flagellum axoneme</location>
    </subcellularLocation>
</comment>
<dbReference type="Gene3D" id="3.10.490.20">
    <property type="match status" value="1"/>
</dbReference>
<dbReference type="FunFam" id="1.20.58.1120:FF:000001">
    <property type="entry name" value="dynein heavy chain 2, axonemal"/>
    <property type="match status" value="1"/>
</dbReference>
<evidence type="ECO:0000259" key="20">
    <source>
        <dbReference type="SMART" id="SM00382"/>
    </source>
</evidence>
<dbReference type="InterPro" id="IPR003593">
    <property type="entry name" value="AAA+_ATPase"/>
</dbReference>
<dbReference type="FunFam" id="3.40.50.300:FF:000153">
    <property type="entry name" value="Dynein axonemal heavy chain 1"/>
    <property type="match status" value="1"/>
</dbReference>
<sequence length="3387" mass="383996">MRYLRIENGILKHTIIEHCEAWIFKFESLLHQIAKKELYSIYSYFEKNKEDCNRPPGNLAELTQIAQLWKSICDERSQMELRFDPMNEKFRVLSKFEVPLSDEERALLERLPNAWEEFKGMLVEVELKLENAKNSFCDTLENMVVSFVTEVVDARQAFVEHMPMDNTMGTNEALQFVTEERAKVEAFQKRAIELWGGMALFGMEKLSNKENIQTAKELDILLEMWSLKKEWEDAYNGWKGDLFSELDVGSMETAAQLFSKRLFKVARDCKTWMVWIKLKETIDSFKQTLPLTVDLRNTALRERHWMKLIDHVGQFFDPSSNDFTLAKVAELQLAVHAEYIHDLSIAATKELAIEEALTKIKDAWGVQKLDMSSEKGIWKLKGTEELFLLLEEHRVILSSMRSNRYHLHFAVEIIKWDKDLALLSEMVEMIIQVQRSWAYLESIFVGSEDIQKQLPHETKLFEGVNATFINEMLQTHNIGNAHKALCRPGLLNVFAGLDKTLEKIQKSLDDYLELKRQQFPRFYFLSNDNLLDILGLAKDPQNVQAHLKKCFEGIKKLVMEGPSLAEGRKAYQTTGIISPDGEHLPLMAPIALDGRPEEWLNWVEEAMKLAVKVILFRCYVESKSPKKDKWVKDFPGQAGISAGQMKWTSDTEKALQQAAAGSKNATKKLYKKWISYLNKLTAMTRVKLHVIDRNKVTSLITIEVHARDVLEKLIRVQCSAPEEFEWSSQLRFYWEDDTCTIKQVLSKFIYGYEYQGNNGRLVVTPLTDRCYITLGAALFTRRGGNPLGPAGTGKTETVKDFGKALARYVIVFNCSDGVDYKMTSTMFSGLAQTGAWACLDEFNRIEVEVLSVVASQIFAIMQAIKAELNRFVFDGIEMQLIRTCGIFVTMNPGYAGRSELPENLKAMLRPVSMMLPDFTMIAENMLFSEGFVTAKVLSKKVIAIMELSQRQLSKQDHYDYGLRSFVIPIARAAGRMKRVEPDLPEDVILQRAMRDLIKPKLIFADLPLFNALLSDLFPGVELVPKEADDLKRAIEFQLRSAGMQIVAPYVNKIIQTYDCMVYRHGNMLVGRTGSGKTVGWKALQGAWGQLCAEGLEGWVKVWVYIMNSLALSNDEIYGATSKLTNEWVDGVLARIMRDVCADESPDLKWVMFDGPVDTLWIESMNTLLDDNKILTLLNGERINMPSQIQLMFEVEDLSQASPATVSRAGMIFLSLEDLGWWPYAESWIERRTADGAHPVVLDQIRKLLVQYMDAATEVRYTCVETISIEVLNSLMTLSKLFDLLAVRENGVHPSEGEHFVPTIQSWFLFCLIWSVGASVDEPGRNTFDVWLRDQDPRFPASGLVYDFYFDVKKHTFTPWEEKLGGIYRIPGGAPFFKIQVPTVDTVRFKFVVGNLILAKRHTLVVGNVGVGKTLIIGTVLSTLPEGLSSFTMNFSAQTSSNSCQEGIEGRLEKRTKGVFAPPGGKFLICFLDDVNMPKKSAFGFMPPLELLKLWMDNGFWYDRTKQEVKKILNMQLLCAMAPPGGGRNRISQRIQACFSLSNITAPSDKQMKRIFGAILNAKLADFEDEVRLLGDSVMHVCIGVYKEIVTMLLPTPSKSHYVFNMRDLAKVIQGILVGHKDTYHTKPSFLKLFIHECLRVYGDRMCDVQDRTWIKDMLNSKLKDFFNTDWKTIFGGDNVMPLISSCMMPPIDDARYESIDSYKELRESLEENLRELLTQPGTFGMNLVMFKDAMDHICRIHRVLMQPRGNMLLVGVGGSGRKSLTKLAAFIADMKPFQVKTTRTYFSQQFHDDLKLLFLAAGIGENKQQVVFLFDDTQVMEETFLEDINNILSTGEVPNLFNKDDLAQVFDGIRPTAKNAGVIQTEDALWSFFVERVRNNLHVVLCLSPVSDLFSRRLLMFPGLVNCSTIDWFLDWPEDALHEVSIKLLENEENVTGVTRTNVCKLFVIIHKSVVDMSAKMYAEVKRKNYITPTSYLEFATGYQTLLMEKKKQLQTQAQKLRGGLSTLNATREQVAEMQVICQDKAVVVAKAKKECEEVLLEIISEKRTVDEQELKVNAEAAQIEKEAKACNIIAAECQVELDKAMPALMAAEAALNVLTKKDMSEVKAYAKPPALVEMTLNAVMTVLKRTPTWAEAKLALGDSQFLDKLMNYNKDLLNDVVLAKIGKFTKKAEFNADVIGKVSGACKGLCLWVGAMESYGYIAKDVTPKKLRLKAAQDNLAKQEASLARARAQLEDLMAKVQLLKDKYDASMAAKASLEAELDDLNIKLFRAEKLVLGLAGERDRWETSIVNLEEGTKNLPGDCLVAAAFLSYAGPFATQYREVMVNHVWMAEVLALEIPFTHGFTFVDFLSDAGDVRDWNLQGLPADAFSTENGVIVTRSNRWSLMIDPQEQAKKWIKNMEADKGLKIVDLQMDNMMLIIEDAVQTGHPVLLQDVMEEIDPSLEPILIKAFTMRSGKVYLNMGDKELDWNDNFRLYMTTKLGNPHFAPEIATKTTIINFSVKEDSLEKQLLTVVVQKERPDLDKQRNELIVTISKGKKTQAACEDNILRLLSTVEGPILDNLELIATLDTSKVTWEKVKESLEVAEVTSKMIEVASSAYKPCAERASLLYFILVELIAIDPMYQFSLESYVEIFLTSIAKSAKSAKIAERIKNLIEYHTYAVYKYTTRGLFEKHKLILSLQILSKILLTSGEIVHEEWAFFLRGATVLDRTKQPPNPAPEWISEEAWDNVTGLAALSTFENIVCAYPSLLWGEWFKYGAPEEQELPGEWEEKCTELHRMILLRCYRQDRIVFASMTFVSNALGQRFVEPPMLDLGESLKDSAPHTPLLFILSPGVDPTSSLRQFATQNNMLDRFHTIALGQGQGPIAIKHIEEAAKKGGWVFLANCQLMTRWLPKLEKIIQALEKSNPNPEFRLWLSSVPNDKFPIGILQRSVKMTTEPPKGLRANIMRLYAATTEESFYACRAQDKYQKLHFALAYFHSVLLERRKFGTLGLNIPYDFNDTDFEVSNDLLTTYLDEYEETPFDALKFLISEANYGGRVTDEIDRRVLAAYLNQFYCPSVLSSSNFELSSLSVYHVPDDGTLQTHREFIKTLPGTDRPEAFGQHANADIAFQLSDSRSLLCTIASLQGGGGGGGGGSGSAEDLVLNISQDLLVQCPESFDLKEVMAAKAFDPSALHTVLFQEIERYNLLLSSIREQCTMLCKGIQGLVTMSIDLQVLFDSFLKGRVPTIWIKAYPTVKPLGSWARDLVLRIVELRSWVDGTYPVCYWLAGFTYPTDFLTAVLQTTARRNLIPIDTLVWEFSTVYKDEMDISEPPKEGIYVKGLFLEGAGWDPANDCLTVALQPLLFYFNILHMIIKNIYVYREMLNRPKFLLNRPTHPNYDEKKI</sequence>
<dbReference type="FunFam" id="1.10.8.1220:FF:000001">
    <property type="entry name" value="Dynein axonemal heavy chain 5"/>
    <property type="match status" value="1"/>
</dbReference>
<evidence type="ECO:0000256" key="19">
    <source>
        <dbReference type="SAM" id="Coils"/>
    </source>
</evidence>
<dbReference type="Pfam" id="PF17857">
    <property type="entry name" value="AAA_lid_1"/>
    <property type="match status" value="1"/>
</dbReference>
<protein>
    <recommendedName>
        <fullName evidence="18">Dynein-1, subspecies f</fullName>
    </recommendedName>
</protein>
<evidence type="ECO:0000256" key="1">
    <source>
        <dbReference type="ARBA" id="ARBA00004611"/>
    </source>
</evidence>
<dbReference type="Gramene" id="Pp3c17_1970V3.2">
    <property type="protein sequence ID" value="Pp3c17_1970V3.2"/>
    <property type="gene ID" value="Pp3c17_1970"/>
</dbReference>
<dbReference type="InterPro" id="IPR041228">
    <property type="entry name" value="Dynein_C"/>
</dbReference>
<dbReference type="Gene3D" id="1.10.287.2620">
    <property type="match status" value="1"/>
</dbReference>
<keyword evidence="7" id="KW-0970">Cilium biogenesis/degradation</keyword>
<dbReference type="Pfam" id="PF12777">
    <property type="entry name" value="MT"/>
    <property type="match status" value="1"/>
</dbReference>
<dbReference type="Pfam" id="PF12781">
    <property type="entry name" value="AAA_9"/>
    <property type="match status" value="1"/>
</dbReference>
<dbReference type="Pfam" id="PF25007">
    <property type="entry name" value="DYH2-5-8_CC"/>
    <property type="match status" value="1"/>
</dbReference>
<dbReference type="FunFam" id="3.40.50.300:FF:000049">
    <property type="entry name" value="Dynein, axonemal, heavy chain 5"/>
    <property type="match status" value="1"/>
</dbReference>
<evidence type="ECO:0000256" key="9">
    <source>
        <dbReference type="ARBA" id="ARBA00022846"/>
    </source>
</evidence>
<keyword evidence="22" id="KW-1185">Reference proteome</keyword>
<accession>A0A7I4B876</accession>
<reference evidence="21" key="3">
    <citation type="submission" date="2020-12" db="UniProtKB">
        <authorList>
            <consortium name="EnsemblPlants"/>
        </authorList>
    </citation>
    <scope>IDENTIFICATION</scope>
</reference>
<dbReference type="FunFam" id="3.20.180.20:FF:000001">
    <property type="entry name" value="Dynein axonemal heavy chain 5"/>
    <property type="match status" value="1"/>
</dbReference>
<dbReference type="InterPro" id="IPR004273">
    <property type="entry name" value="Dynein_heavy_D6_P-loop"/>
</dbReference>
<dbReference type="Pfam" id="PF12775">
    <property type="entry name" value="AAA_7"/>
    <property type="match status" value="1"/>
</dbReference>
<dbReference type="InterPro" id="IPR026983">
    <property type="entry name" value="DHC"/>
</dbReference>
<dbReference type="FunFam" id="1.10.287.2620:FF:000002">
    <property type="entry name" value="Dynein heavy chain 2, axonemal"/>
    <property type="match status" value="1"/>
</dbReference>
<dbReference type="Gene3D" id="1.10.472.130">
    <property type="match status" value="1"/>
</dbReference>
<evidence type="ECO:0000256" key="18">
    <source>
        <dbReference type="ARBA" id="ARBA00077719"/>
    </source>
</evidence>
<evidence type="ECO:0000256" key="15">
    <source>
        <dbReference type="ARBA" id="ARBA00023273"/>
    </source>
</evidence>
<evidence type="ECO:0000256" key="5">
    <source>
        <dbReference type="ARBA" id="ARBA00022737"/>
    </source>
</evidence>
<keyword evidence="3" id="KW-0963">Cytoplasm</keyword>
<evidence type="ECO:0000256" key="10">
    <source>
        <dbReference type="ARBA" id="ARBA00023017"/>
    </source>
</evidence>
<dbReference type="InterPro" id="IPR056759">
    <property type="entry name" value="DYH2-5-8_CC"/>
</dbReference>
<evidence type="ECO:0000256" key="17">
    <source>
        <dbReference type="ARBA" id="ARBA00063032"/>
    </source>
</evidence>
<dbReference type="InterPro" id="IPR024743">
    <property type="entry name" value="Dynein_HC_stalk"/>
</dbReference>
<dbReference type="InterPro" id="IPR035706">
    <property type="entry name" value="AAA_9"/>
</dbReference>
<evidence type="ECO:0000256" key="12">
    <source>
        <dbReference type="ARBA" id="ARBA00023069"/>
    </source>
</evidence>
<evidence type="ECO:0000256" key="14">
    <source>
        <dbReference type="ARBA" id="ARBA00023212"/>
    </source>
</evidence>
<keyword evidence="10" id="KW-0243">Dynein</keyword>
<keyword evidence="15" id="KW-0966">Cell projection</keyword>
<evidence type="ECO:0000313" key="21">
    <source>
        <dbReference type="EnsemblPlants" id="Pp3c17_1970V3.2"/>
    </source>
</evidence>
<name>A0A7I4B876_PHYPA</name>
<keyword evidence="9" id="KW-0282">Flagellum</keyword>
<evidence type="ECO:0000256" key="16">
    <source>
        <dbReference type="ARBA" id="ARBA00054075"/>
    </source>
</evidence>
<keyword evidence="11 19" id="KW-0175">Coiled coil</keyword>
<dbReference type="InterPro" id="IPR042222">
    <property type="entry name" value="Dynein_2_N"/>
</dbReference>
<reference evidence="21 22" key="1">
    <citation type="journal article" date="2008" name="Science">
        <title>The Physcomitrella genome reveals evolutionary insights into the conquest of land by plants.</title>
        <authorList>
            <person name="Rensing S."/>
            <person name="Lang D."/>
            <person name="Zimmer A."/>
            <person name="Terry A."/>
            <person name="Salamov A."/>
            <person name="Shapiro H."/>
            <person name="Nishiyama T."/>
            <person name="Perroud P.-F."/>
            <person name="Lindquist E."/>
            <person name="Kamisugi Y."/>
            <person name="Tanahashi T."/>
            <person name="Sakakibara K."/>
            <person name="Fujita T."/>
            <person name="Oishi K."/>
            <person name="Shin-I T."/>
            <person name="Kuroki Y."/>
            <person name="Toyoda A."/>
            <person name="Suzuki Y."/>
            <person name="Hashimoto A."/>
            <person name="Yamaguchi K."/>
            <person name="Sugano A."/>
            <person name="Kohara Y."/>
            <person name="Fujiyama A."/>
            <person name="Anterola A."/>
            <person name="Aoki S."/>
            <person name="Ashton N."/>
            <person name="Barbazuk W.B."/>
            <person name="Barker E."/>
            <person name="Bennetzen J."/>
            <person name="Bezanilla M."/>
            <person name="Blankenship R."/>
            <person name="Cho S.H."/>
            <person name="Dutcher S."/>
            <person name="Estelle M."/>
            <person name="Fawcett J.A."/>
            <person name="Gundlach H."/>
            <person name="Hanada K."/>
            <person name="Heyl A."/>
            <person name="Hicks K.A."/>
            <person name="Hugh J."/>
            <person name="Lohr M."/>
            <person name="Mayer K."/>
            <person name="Melkozernov A."/>
            <person name="Murata T."/>
            <person name="Nelson D."/>
            <person name="Pils B."/>
            <person name="Prigge M."/>
            <person name="Reiss B."/>
            <person name="Renner T."/>
            <person name="Rombauts S."/>
            <person name="Rushton P."/>
            <person name="Sanderfoot A."/>
            <person name="Schween G."/>
            <person name="Shiu S.-H."/>
            <person name="Stueber K."/>
            <person name="Theodoulou F.L."/>
            <person name="Tu H."/>
            <person name="Van de Peer Y."/>
            <person name="Verrier P.J."/>
            <person name="Waters E."/>
            <person name="Wood A."/>
            <person name="Yang L."/>
            <person name="Cove D."/>
            <person name="Cuming A."/>
            <person name="Hasebe M."/>
            <person name="Lucas S."/>
            <person name="Mishler D.B."/>
            <person name="Reski R."/>
            <person name="Grigoriev I."/>
            <person name="Quatrano R.S."/>
            <person name="Boore J.L."/>
        </authorList>
    </citation>
    <scope>NUCLEOTIDE SEQUENCE [LARGE SCALE GENOMIC DNA]</scope>
    <source>
        <strain evidence="21 22">cv. Gransden 2004</strain>
    </source>
</reference>
<dbReference type="EnsemblPlants" id="Pp3c17_1970V3.2">
    <property type="protein sequence ID" value="Pp3c17_1970V3.2"/>
    <property type="gene ID" value="Pp3c17_1970"/>
</dbReference>
<feature type="domain" description="AAA+ ATPase" evidence="20">
    <location>
        <begin position="782"/>
        <end position="882"/>
    </location>
</feature>
<dbReference type="Gene3D" id="1.20.1270.280">
    <property type="match status" value="1"/>
</dbReference>
<dbReference type="Gene3D" id="1.10.8.710">
    <property type="match status" value="1"/>
</dbReference>
<comment type="function">
    <text evidence="16">Force generating protein of eukaryotic cilia and flagella. Produces force towards the minus ends of microtubules. Dynein has ATPase activity; the force-producing power stroke is thought to occur on release of ADP. Required for assembly of the I1 inner arm complex and its targeting to the appropriate axoneme location. Also required for phototaxis.</text>
</comment>
<dbReference type="FunFam" id="3.40.50.300:FF:000044">
    <property type="entry name" value="Dynein heavy chain 5, axonemal"/>
    <property type="match status" value="1"/>
</dbReference>
<dbReference type="GO" id="GO:0060294">
    <property type="term" value="P:cilium movement involved in cell motility"/>
    <property type="evidence" value="ECO:0007669"/>
    <property type="project" value="UniProtKB-ARBA"/>
</dbReference>
<dbReference type="PANTHER" id="PTHR45703:SF32">
    <property type="entry name" value="DYNEINS HEAVY CHAIN"/>
    <property type="match status" value="1"/>
</dbReference>
<dbReference type="GO" id="GO:0005874">
    <property type="term" value="C:microtubule"/>
    <property type="evidence" value="ECO:0007669"/>
    <property type="project" value="UniProtKB-KW"/>
</dbReference>
<dbReference type="FunFam" id="1.20.920.30:FF:000002">
    <property type="entry name" value="Dynein axonemal heavy chain 3"/>
    <property type="match status" value="1"/>
</dbReference>
<dbReference type="GO" id="GO:0005524">
    <property type="term" value="F:ATP binding"/>
    <property type="evidence" value="ECO:0007669"/>
    <property type="project" value="UniProtKB-KW"/>
</dbReference>
<dbReference type="InterPro" id="IPR042228">
    <property type="entry name" value="Dynein_linker_3"/>
</dbReference>
<comment type="similarity">
    <text evidence="2">Belongs to the dynein heavy chain family.</text>
</comment>
<dbReference type="GO" id="GO:0008569">
    <property type="term" value="F:minus-end-directed microtubule motor activity"/>
    <property type="evidence" value="ECO:0007669"/>
    <property type="project" value="InterPro"/>
</dbReference>
<dbReference type="Proteomes" id="UP000006727">
    <property type="component" value="Chromosome 17"/>
</dbReference>
<organism evidence="21 22">
    <name type="scientific">Physcomitrium patens</name>
    <name type="common">Spreading-leaved earth moss</name>
    <name type="synonym">Physcomitrella patens</name>
    <dbReference type="NCBI Taxonomy" id="3218"/>
    <lineage>
        <taxon>Eukaryota</taxon>
        <taxon>Viridiplantae</taxon>
        <taxon>Streptophyta</taxon>
        <taxon>Embryophyta</taxon>
        <taxon>Bryophyta</taxon>
        <taxon>Bryophytina</taxon>
        <taxon>Bryopsida</taxon>
        <taxon>Funariidae</taxon>
        <taxon>Funariales</taxon>
        <taxon>Funariaceae</taxon>
        <taxon>Physcomitrium</taxon>
    </lineage>
</organism>
<dbReference type="GO" id="GO:0045505">
    <property type="term" value="F:dynein intermediate chain binding"/>
    <property type="evidence" value="ECO:0007669"/>
    <property type="project" value="InterPro"/>
</dbReference>
<dbReference type="Gene3D" id="3.20.180.20">
    <property type="entry name" value="Dynein heavy chain, N-terminal domain 2"/>
    <property type="match status" value="1"/>
</dbReference>
<dbReference type="FunFam" id="1.20.140.100:FF:000001">
    <property type="entry name" value="dynein heavy chain 17, axonemal"/>
    <property type="match status" value="1"/>
</dbReference>
<evidence type="ECO:0000256" key="3">
    <source>
        <dbReference type="ARBA" id="ARBA00022490"/>
    </source>
</evidence>
<keyword evidence="4" id="KW-0493">Microtubule</keyword>
<comment type="subunit">
    <text evidence="17">The I1 inner arm complex (also known as the f dynein complex) is a two-headed isoform composed of two heavy chains (1-alpha and 1-beta), three intermediate chains and three light chains. I1 occupies a specific position proximal to the first radial spoke and repeats every 96 nm along the length of the axoneme.</text>
</comment>
<keyword evidence="14" id="KW-0206">Cytoskeleton</keyword>
<dbReference type="Gene3D" id="3.40.50.300">
    <property type="entry name" value="P-loop containing nucleotide triphosphate hydrolases"/>
    <property type="match status" value="5"/>
</dbReference>
<dbReference type="InterPro" id="IPR027417">
    <property type="entry name" value="P-loop_NTPase"/>
</dbReference>
<dbReference type="SMART" id="SM00382">
    <property type="entry name" value="AAA"/>
    <property type="match status" value="2"/>
</dbReference>
<dbReference type="Gene3D" id="1.10.8.1220">
    <property type="match status" value="1"/>
</dbReference>
<keyword evidence="5" id="KW-0677">Repeat</keyword>
<dbReference type="Gene3D" id="1.20.920.30">
    <property type="match status" value="1"/>
</dbReference>
<dbReference type="Gene3D" id="1.10.8.720">
    <property type="entry name" value="Region D6 of dynein motor"/>
    <property type="match status" value="1"/>
</dbReference>
<dbReference type="FunFam" id="3.40.50.300:FF:004749">
    <property type="entry name" value="Inner dynein arm I1 heavy chain 1-ALPHA"/>
    <property type="match status" value="1"/>
</dbReference>
<dbReference type="InterPro" id="IPR043157">
    <property type="entry name" value="Dynein_AAA1S"/>
</dbReference>
<keyword evidence="6" id="KW-0547">Nucleotide-binding</keyword>
<dbReference type="Gene3D" id="1.20.58.1120">
    <property type="match status" value="1"/>
</dbReference>
<keyword evidence="13" id="KW-0505">Motor protein</keyword>
<evidence type="ECO:0000256" key="2">
    <source>
        <dbReference type="ARBA" id="ARBA00008887"/>
    </source>
</evidence>
<dbReference type="InterPro" id="IPR035699">
    <property type="entry name" value="AAA_6"/>
</dbReference>
<dbReference type="FunFam" id="1.10.8.710:FF:000001">
    <property type="entry name" value="Dynein axonemal heavy chain 2"/>
    <property type="match status" value="1"/>
</dbReference>
<dbReference type="Pfam" id="PF03028">
    <property type="entry name" value="Dynein_heavy"/>
    <property type="match status" value="1"/>
</dbReference>
<evidence type="ECO:0000256" key="6">
    <source>
        <dbReference type="ARBA" id="ARBA00022741"/>
    </source>
</evidence>
<dbReference type="SUPFAM" id="SSF52540">
    <property type="entry name" value="P-loop containing nucleoside triphosphate hydrolases"/>
    <property type="match status" value="4"/>
</dbReference>
<keyword evidence="8" id="KW-0067">ATP-binding</keyword>
<dbReference type="InterPro" id="IPR041658">
    <property type="entry name" value="AAA_lid_11"/>
</dbReference>
<evidence type="ECO:0000256" key="7">
    <source>
        <dbReference type="ARBA" id="ARBA00022794"/>
    </source>
</evidence>
<evidence type="ECO:0000313" key="22">
    <source>
        <dbReference type="Proteomes" id="UP000006727"/>
    </source>
</evidence>
<dbReference type="Pfam" id="PF18199">
    <property type="entry name" value="Dynein_C"/>
    <property type="match status" value="1"/>
</dbReference>
<dbReference type="GO" id="GO:0051959">
    <property type="term" value="F:dynein light intermediate chain binding"/>
    <property type="evidence" value="ECO:0007669"/>
    <property type="project" value="InterPro"/>
</dbReference>
<dbReference type="FunFam" id="1.20.920.20:FF:000001">
    <property type="entry name" value="dynein heavy chain 2, axonemal"/>
    <property type="match status" value="1"/>
</dbReference>
<evidence type="ECO:0000256" key="11">
    <source>
        <dbReference type="ARBA" id="ARBA00023054"/>
    </source>
</evidence>
<dbReference type="InterPro" id="IPR043160">
    <property type="entry name" value="Dynein_C_barrel"/>
</dbReference>
<dbReference type="Pfam" id="PF12774">
    <property type="entry name" value="AAA_6"/>
    <property type="match status" value="1"/>
</dbReference>
<dbReference type="Gene3D" id="1.20.920.20">
    <property type="match status" value="1"/>
</dbReference>
<dbReference type="GO" id="GO:0036159">
    <property type="term" value="P:inner dynein arm assembly"/>
    <property type="evidence" value="ECO:0007669"/>
    <property type="project" value="UniProtKB-ARBA"/>
</dbReference>
<evidence type="ECO:0000256" key="4">
    <source>
        <dbReference type="ARBA" id="ARBA00022701"/>
    </source>
</evidence>
<dbReference type="Pfam" id="PF17852">
    <property type="entry name" value="Dynein_AAA_lid"/>
    <property type="match status" value="1"/>
</dbReference>
<dbReference type="GO" id="GO:0008017">
    <property type="term" value="F:microtubule binding"/>
    <property type="evidence" value="ECO:0007669"/>
    <property type="project" value="UniProtKB-ARBA"/>
</dbReference>
<dbReference type="EMBL" id="ABEU02000017">
    <property type="status" value="NOT_ANNOTATED_CDS"/>
    <property type="molecule type" value="Genomic_DNA"/>
</dbReference>
<dbReference type="InterPro" id="IPR041589">
    <property type="entry name" value="DNAH3_AAA_lid_1"/>
</dbReference>
<dbReference type="Gene3D" id="6.10.140.1060">
    <property type="match status" value="1"/>
</dbReference>
<reference evidence="21 22" key="2">
    <citation type="journal article" date="2018" name="Plant J.">
        <title>The Physcomitrella patens chromosome-scale assembly reveals moss genome structure and evolution.</title>
        <authorList>
            <person name="Lang D."/>
            <person name="Ullrich K.K."/>
            <person name="Murat F."/>
            <person name="Fuchs J."/>
            <person name="Jenkins J."/>
            <person name="Haas F.B."/>
            <person name="Piednoel M."/>
            <person name="Gundlach H."/>
            <person name="Van Bel M."/>
            <person name="Meyberg R."/>
            <person name="Vives C."/>
            <person name="Morata J."/>
            <person name="Symeonidi A."/>
            <person name="Hiss M."/>
            <person name="Muchero W."/>
            <person name="Kamisugi Y."/>
            <person name="Saleh O."/>
            <person name="Blanc G."/>
            <person name="Decker E.L."/>
            <person name="van Gessel N."/>
            <person name="Grimwood J."/>
            <person name="Hayes R.D."/>
            <person name="Graham S.W."/>
            <person name="Gunter L.E."/>
            <person name="McDaniel S.F."/>
            <person name="Hoernstein S.N.W."/>
            <person name="Larsson A."/>
            <person name="Li F.W."/>
            <person name="Perroud P.F."/>
            <person name="Phillips J."/>
            <person name="Ranjan P."/>
            <person name="Rokshar D.S."/>
            <person name="Rothfels C.J."/>
            <person name="Schneider L."/>
            <person name="Shu S."/>
            <person name="Stevenson D.W."/>
            <person name="Thummler F."/>
            <person name="Tillich M."/>
            <person name="Villarreal Aguilar J.C."/>
            <person name="Widiez T."/>
            <person name="Wong G.K."/>
            <person name="Wymore A."/>
            <person name="Zhang Y."/>
            <person name="Zimmer A.D."/>
            <person name="Quatrano R.S."/>
            <person name="Mayer K.F.X."/>
            <person name="Goodstein D."/>
            <person name="Casacuberta J.M."/>
            <person name="Vandepoele K."/>
            <person name="Reski R."/>
            <person name="Cuming A.C."/>
            <person name="Tuskan G.A."/>
            <person name="Maumus F."/>
            <person name="Salse J."/>
            <person name="Schmutz J."/>
            <person name="Rensing S.A."/>
        </authorList>
    </citation>
    <scope>NUCLEOTIDE SEQUENCE [LARGE SCALE GENOMIC DNA]</scope>
    <source>
        <strain evidence="21 22">cv. Gransden 2004</strain>
    </source>
</reference>
<dbReference type="GO" id="GO:0036156">
    <property type="term" value="C:inner dynein arm"/>
    <property type="evidence" value="ECO:0007669"/>
    <property type="project" value="UniProtKB-ARBA"/>
</dbReference>
<dbReference type="Pfam" id="PF12780">
    <property type="entry name" value="AAA_8"/>
    <property type="match status" value="1"/>
</dbReference>